<dbReference type="GO" id="GO:0005634">
    <property type="term" value="C:nucleus"/>
    <property type="evidence" value="ECO:0007669"/>
    <property type="project" value="UniProtKB-SubCell"/>
</dbReference>
<feature type="compositionally biased region" description="Polar residues" evidence="10">
    <location>
        <begin position="127"/>
        <end position="137"/>
    </location>
</feature>
<evidence type="ECO:0000313" key="12">
    <source>
        <dbReference type="EMBL" id="GAC98373.1"/>
    </source>
</evidence>
<dbReference type="InterPro" id="IPR001597">
    <property type="entry name" value="ArAA_b-elim_lyase/Thr_aldolase"/>
</dbReference>
<keyword evidence="9" id="KW-0539">Nucleus</keyword>
<protein>
    <submittedName>
        <fullName evidence="12">Threonine aldolase</fullName>
    </submittedName>
</protein>
<dbReference type="GO" id="GO:0006545">
    <property type="term" value="P:glycine biosynthetic process"/>
    <property type="evidence" value="ECO:0007669"/>
    <property type="project" value="TreeGrafter"/>
</dbReference>
<feature type="domain" description="Aromatic amino acid beta-eliminating lyase/threonine aldolase" evidence="11">
    <location>
        <begin position="207"/>
        <end position="490"/>
    </location>
</feature>
<dbReference type="eggNOG" id="KOG1368">
    <property type="taxonomic scope" value="Eukaryota"/>
</dbReference>
<feature type="region of interest" description="Disordered" evidence="10">
    <location>
        <begin position="127"/>
        <end position="149"/>
    </location>
</feature>
<dbReference type="PANTHER" id="PTHR48097">
    <property type="entry name" value="L-THREONINE ALDOLASE-RELATED"/>
    <property type="match status" value="1"/>
</dbReference>
<evidence type="ECO:0000256" key="1">
    <source>
        <dbReference type="ARBA" id="ARBA00001933"/>
    </source>
</evidence>
<dbReference type="InterPro" id="IPR015422">
    <property type="entry name" value="PyrdxlP-dep_Trfase_small"/>
</dbReference>
<evidence type="ECO:0000313" key="13">
    <source>
        <dbReference type="Proteomes" id="UP000014071"/>
    </source>
</evidence>
<comment type="similarity">
    <text evidence="4">Belongs to the threonine aldolase family.</text>
</comment>
<dbReference type="GO" id="GO:0008033">
    <property type="term" value="P:tRNA processing"/>
    <property type="evidence" value="ECO:0007669"/>
    <property type="project" value="UniProtKB-KW"/>
</dbReference>
<dbReference type="AlphaFoldDB" id="R9PAG5"/>
<evidence type="ECO:0000256" key="8">
    <source>
        <dbReference type="ARBA" id="ARBA00022898"/>
    </source>
</evidence>
<accession>R9PAG5</accession>
<evidence type="ECO:0000256" key="7">
    <source>
        <dbReference type="ARBA" id="ARBA00022694"/>
    </source>
</evidence>
<dbReference type="FunFam" id="3.30.310.50:FF:000005">
    <property type="entry name" value="L antigen family member 3"/>
    <property type="match status" value="1"/>
</dbReference>
<feature type="region of interest" description="Disordered" evidence="10">
    <location>
        <begin position="1"/>
        <end position="62"/>
    </location>
</feature>
<evidence type="ECO:0000256" key="3">
    <source>
        <dbReference type="ARBA" id="ARBA00004496"/>
    </source>
</evidence>
<evidence type="ECO:0000256" key="5">
    <source>
        <dbReference type="ARBA" id="ARBA00007073"/>
    </source>
</evidence>
<dbReference type="GO" id="GO:0008732">
    <property type="term" value="F:L-allo-threonine aldolase activity"/>
    <property type="evidence" value="ECO:0007669"/>
    <property type="project" value="TreeGrafter"/>
</dbReference>
<comment type="cofactor">
    <cofactor evidence="1">
        <name>pyridoxal 5'-phosphate</name>
        <dbReference type="ChEBI" id="CHEBI:597326"/>
    </cofactor>
</comment>
<gene>
    <name evidence="12" type="ORF">PHSY_005967</name>
</gene>
<dbReference type="EMBL" id="DF238820">
    <property type="protein sequence ID" value="GAC98373.1"/>
    <property type="molecule type" value="Genomic_DNA"/>
</dbReference>
<evidence type="ECO:0000256" key="4">
    <source>
        <dbReference type="ARBA" id="ARBA00006966"/>
    </source>
</evidence>
<dbReference type="InterPro" id="IPR015419">
    <property type="entry name" value="CTAG/Pcc1"/>
</dbReference>
<dbReference type="SUPFAM" id="SSF53383">
    <property type="entry name" value="PLP-dependent transferases"/>
    <property type="match status" value="1"/>
</dbReference>
<organism evidence="12 13">
    <name type="scientific">Pseudozyma hubeiensis (strain SY62)</name>
    <name type="common">Yeast</name>
    <dbReference type="NCBI Taxonomy" id="1305764"/>
    <lineage>
        <taxon>Eukaryota</taxon>
        <taxon>Fungi</taxon>
        <taxon>Dikarya</taxon>
        <taxon>Basidiomycota</taxon>
        <taxon>Ustilaginomycotina</taxon>
        <taxon>Ustilaginomycetes</taxon>
        <taxon>Ustilaginales</taxon>
        <taxon>Ustilaginaceae</taxon>
        <taxon>Pseudozyma</taxon>
    </lineage>
</organism>
<evidence type="ECO:0000259" key="11">
    <source>
        <dbReference type="Pfam" id="PF01212"/>
    </source>
</evidence>
<evidence type="ECO:0000256" key="9">
    <source>
        <dbReference type="ARBA" id="ARBA00023242"/>
    </source>
</evidence>
<dbReference type="InterPro" id="IPR015421">
    <property type="entry name" value="PyrdxlP-dep_Trfase_major"/>
</dbReference>
<evidence type="ECO:0000256" key="6">
    <source>
        <dbReference type="ARBA" id="ARBA00022490"/>
    </source>
</evidence>
<dbReference type="OrthoDB" id="10261951at2759"/>
<proteinExistence type="inferred from homology"/>
<dbReference type="PANTHER" id="PTHR48097:SF9">
    <property type="entry name" value="L-THREONINE ALDOLASE"/>
    <property type="match status" value="1"/>
</dbReference>
<evidence type="ECO:0000256" key="10">
    <source>
        <dbReference type="SAM" id="MobiDB-lite"/>
    </source>
</evidence>
<dbReference type="FunFam" id="3.40.640.10:FF:000155">
    <property type="entry name" value="Related to GLY1-L-threonine aldolase, low-specific"/>
    <property type="match status" value="1"/>
</dbReference>
<comment type="subcellular location">
    <subcellularLocation>
        <location evidence="3">Cytoplasm</location>
    </subcellularLocation>
    <subcellularLocation>
        <location evidence="2">Nucleus</location>
    </subcellularLocation>
</comment>
<dbReference type="HOGENOM" id="CLU_023191_0_0_1"/>
<dbReference type="Pfam" id="PF01212">
    <property type="entry name" value="Beta_elim_lyase"/>
    <property type="match status" value="1"/>
</dbReference>
<comment type="similarity">
    <text evidence="5">Belongs to the CTAG/PCC1 family.</text>
</comment>
<feature type="compositionally biased region" description="Basic and acidic residues" evidence="10">
    <location>
        <begin position="10"/>
        <end position="52"/>
    </location>
</feature>
<dbReference type="InterPro" id="IPR023603">
    <property type="entry name" value="Low_specificity_L-TA-like"/>
</dbReference>
<dbReference type="InterPro" id="IPR015424">
    <property type="entry name" value="PyrdxlP-dep_Trfase"/>
</dbReference>
<feature type="region of interest" description="Disordered" evidence="10">
    <location>
        <begin position="162"/>
        <end position="193"/>
    </location>
</feature>
<dbReference type="GO" id="GO:0005829">
    <property type="term" value="C:cytosol"/>
    <property type="evidence" value="ECO:0007669"/>
    <property type="project" value="TreeGrafter"/>
</dbReference>
<dbReference type="Proteomes" id="UP000014071">
    <property type="component" value="Unassembled WGS sequence"/>
</dbReference>
<sequence length="724" mass="77867">MRSVPVDDTVDNRRRSIDRKQREERNACRKVTDRCAARRATDRNGRRAENPKTQDSFSLGAKSGTRMRTALLSVATKRLSVGTASAAARLPRFVSSLERSSVALTAPPLLLTSRACLSTSRSLASSQDDMTASSYPLQPSEPVDPVHGPTKTQKPINVQANGQAAALEAGSSDASSRHHYKTAPLLPTDPLKGKIDNARKQQLLARDFRSDTITAPTESMIRAMAEASRGDDVYGEDDTTNSFQAEIAALTGKESAIFVPSGTLSNQLALRTHLHQPPHTVLCDTRSHIHRYEAGGIAFHCGASTEIVAPSNGHHLRWDEDIKPNLNLSDDIHFSPTRIISLENTLNGTIFPQDEIVKISTEARKLGLIMHLDGARIWNVAAETGLSLKELCDPFDTVSLCLSKGLGAPIGSILVGPSQFIKKVRHFRKLYGAGVRQVGPLVAAARIGVLENYPKLQATHQLARYAGKELEKLGVRLTAPVETSMVFLDTASIDILISELVSRAAALPTPIKLGGGRMVVHYQIEKQAIDDLLDLIRLMKKEKADGSGPTTSVAAGSGAGLYSSSMTSGNAAAAASTNGSASHVRSSSTASDRGLVFQTIAASSQHSSDEMRHSVSLVLPFPDRQSALNLQQSISVDKELKPKEVRKEFSILPSSASSGTVELGVKIFATTVRQLRLSVNAFLEDASLVCRTMAEFDPLQKGIDEVSRLQLESELEQGSVGVAG</sequence>
<keyword evidence="6" id="KW-0963">Cytoplasm</keyword>
<dbReference type="NCBIfam" id="NF041359">
    <property type="entry name" value="GntG_guanitoxin"/>
    <property type="match status" value="1"/>
</dbReference>
<dbReference type="STRING" id="1305764.R9PAG5"/>
<keyword evidence="8" id="KW-0663">Pyridoxal phosphate</keyword>
<dbReference type="Gene3D" id="3.30.310.50">
    <property type="entry name" value="Alpha-D-phosphohexomutase, C-terminal domain"/>
    <property type="match status" value="1"/>
</dbReference>
<dbReference type="GeneID" id="24111239"/>
<evidence type="ECO:0000256" key="2">
    <source>
        <dbReference type="ARBA" id="ARBA00004123"/>
    </source>
</evidence>
<name>R9PAG5_PSEHS</name>
<keyword evidence="13" id="KW-1185">Reference proteome</keyword>
<keyword evidence="7" id="KW-0819">tRNA processing</keyword>
<dbReference type="FunFam" id="3.90.1150.10:FF:000089">
    <property type="entry name" value="Threonine aldolase, putative"/>
    <property type="match status" value="1"/>
</dbReference>
<dbReference type="RefSeq" id="XP_012191960.1">
    <property type="nucleotide sequence ID" value="XM_012336570.1"/>
</dbReference>
<dbReference type="Gene3D" id="3.40.640.10">
    <property type="entry name" value="Type I PLP-dependent aspartate aminotransferase-like (Major domain)"/>
    <property type="match status" value="1"/>
</dbReference>
<dbReference type="Gene3D" id="3.90.1150.10">
    <property type="entry name" value="Aspartate Aminotransferase, domain 1"/>
    <property type="match status" value="1"/>
</dbReference>
<dbReference type="GO" id="GO:0006567">
    <property type="term" value="P:L-threonine catabolic process"/>
    <property type="evidence" value="ECO:0007669"/>
    <property type="project" value="TreeGrafter"/>
</dbReference>
<dbReference type="Pfam" id="PF09341">
    <property type="entry name" value="Pcc1"/>
    <property type="match status" value="1"/>
</dbReference>
<reference evidence="13" key="1">
    <citation type="journal article" date="2013" name="Genome Announc.">
        <title>Draft genome sequence of the basidiomycetous yeast-like fungus Pseudozyma hubeiensis SY62, which produces an abundant amount of the biosurfactant mannosylerythritol lipids.</title>
        <authorList>
            <person name="Konishi M."/>
            <person name="Hatada Y."/>
            <person name="Horiuchi J."/>
        </authorList>
    </citation>
    <scope>NUCLEOTIDE SEQUENCE [LARGE SCALE GENOMIC DNA]</scope>
    <source>
        <strain evidence="13">SY62</strain>
    </source>
</reference>